<evidence type="ECO:0000313" key="3">
    <source>
        <dbReference type="Proteomes" id="UP000236291"/>
    </source>
</evidence>
<keyword evidence="2" id="KW-0808">Transferase</keyword>
<keyword evidence="2" id="KW-0675">Receptor</keyword>
<dbReference type="EMBL" id="ASHM01152634">
    <property type="protein sequence ID" value="PNX63125.1"/>
    <property type="molecule type" value="Genomic_DNA"/>
</dbReference>
<dbReference type="InterPro" id="IPR000477">
    <property type="entry name" value="RT_dom"/>
</dbReference>
<gene>
    <name evidence="2" type="ORF">L195_g061469</name>
</gene>
<evidence type="ECO:0000259" key="1">
    <source>
        <dbReference type="Pfam" id="PF00078"/>
    </source>
</evidence>
<protein>
    <submittedName>
        <fullName evidence="2">Cysteine-rich receptor-like protein kinase</fullName>
    </submittedName>
</protein>
<dbReference type="Proteomes" id="UP000236291">
    <property type="component" value="Unassembled WGS sequence"/>
</dbReference>
<proteinExistence type="predicted"/>
<comment type="caution">
    <text evidence="2">The sequence shown here is derived from an EMBL/GenBank/DDBJ whole genome shotgun (WGS) entry which is preliminary data.</text>
</comment>
<dbReference type="Pfam" id="PF00078">
    <property type="entry name" value="RVT_1"/>
    <property type="match status" value="1"/>
</dbReference>
<feature type="non-terminal residue" evidence="2">
    <location>
        <position position="77"/>
    </location>
</feature>
<organism evidence="2 3">
    <name type="scientific">Trifolium pratense</name>
    <name type="common">Red clover</name>
    <dbReference type="NCBI Taxonomy" id="57577"/>
    <lineage>
        <taxon>Eukaryota</taxon>
        <taxon>Viridiplantae</taxon>
        <taxon>Streptophyta</taxon>
        <taxon>Embryophyta</taxon>
        <taxon>Tracheophyta</taxon>
        <taxon>Spermatophyta</taxon>
        <taxon>Magnoliopsida</taxon>
        <taxon>eudicotyledons</taxon>
        <taxon>Gunneridae</taxon>
        <taxon>Pentapetalae</taxon>
        <taxon>rosids</taxon>
        <taxon>fabids</taxon>
        <taxon>Fabales</taxon>
        <taxon>Fabaceae</taxon>
        <taxon>Papilionoideae</taxon>
        <taxon>50 kb inversion clade</taxon>
        <taxon>NPAAA clade</taxon>
        <taxon>Hologalegina</taxon>
        <taxon>IRL clade</taxon>
        <taxon>Trifolieae</taxon>
        <taxon>Trifolium</taxon>
    </lineage>
</organism>
<dbReference type="GO" id="GO:0016301">
    <property type="term" value="F:kinase activity"/>
    <property type="evidence" value="ECO:0007669"/>
    <property type="project" value="UniProtKB-KW"/>
</dbReference>
<dbReference type="PANTHER" id="PTHR19446">
    <property type="entry name" value="REVERSE TRANSCRIPTASES"/>
    <property type="match status" value="1"/>
</dbReference>
<dbReference type="STRING" id="57577.A0A2K3KA07"/>
<feature type="domain" description="Reverse transcriptase" evidence="1">
    <location>
        <begin position="4"/>
        <end position="75"/>
    </location>
</feature>
<keyword evidence="2" id="KW-0418">Kinase</keyword>
<reference evidence="2 3" key="2">
    <citation type="journal article" date="2017" name="Front. Plant Sci.">
        <title>Gene Classification and Mining of Molecular Markers Useful in Red Clover (Trifolium pratense) Breeding.</title>
        <authorList>
            <person name="Istvanek J."/>
            <person name="Dluhosova J."/>
            <person name="Dluhos P."/>
            <person name="Patkova L."/>
            <person name="Nedelnik J."/>
            <person name="Repkova J."/>
        </authorList>
    </citation>
    <scope>NUCLEOTIDE SEQUENCE [LARGE SCALE GENOMIC DNA]</scope>
    <source>
        <strain evidence="3">cv. Tatra</strain>
        <tissue evidence="2">Young leaves</tissue>
    </source>
</reference>
<accession>A0A2K3KA07</accession>
<evidence type="ECO:0000313" key="2">
    <source>
        <dbReference type="EMBL" id="PNX63125.1"/>
    </source>
</evidence>
<dbReference type="AlphaFoldDB" id="A0A2K3KA07"/>
<sequence>MGSVIAASQTAFVQGRQILDGILVANEVVDEARKTKKELLLFKVDFEKAYDSVDWGYLDAVMGRMGFPTLWRKWIKE</sequence>
<name>A0A2K3KA07_TRIPR</name>
<reference evidence="2 3" key="1">
    <citation type="journal article" date="2014" name="Am. J. Bot.">
        <title>Genome assembly and annotation for red clover (Trifolium pratense; Fabaceae).</title>
        <authorList>
            <person name="Istvanek J."/>
            <person name="Jaros M."/>
            <person name="Krenek A."/>
            <person name="Repkova J."/>
        </authorList>
    </citation>
    <scope>NUCLEOTIDE SEQUENCE [LARGE SCALE GENOMIC DNA]</scope>
    <source>
        <strain evidence="3">cv. Tatra</strain>
        <tissue evidence="2">Young leaves</tissue>
    </source>
</reference>